<organism evidence="1 2">
    <name type="scientific">Canavalia gladiata</name>
    <name type="common">Sword bean</name>
    <name type="synonym">Dolichos gladiatus</name>
    <dbReference type="NCBI Taxonomy" id="3824"/>
    <lineage>
        <taxon>Eukaryota</taxon>
        <taxon>Viridiplantae</taxon>
        <taxon>Streptophyta</taxon>
        <taxon>Embryophyta</taxon>
        <taxon>Tracheophyta</taxon>
        <taxon>Spermatophyta</taxon>
        <taxon>Magnoliopsida</taxon>
        <taxon>eudicotyledons</taxon>
        <taxon>Gunneridae</taxon>
        <taxon>Pentapetalae</taxon>
        <taxon>rosids</taxon>
        <taxon>fabids</taxon>
        <taxon>Fabales</taxon>
        <taxon>Fabaceae</taxon>
        <taxon>Papilionoideae</taxon>
        <taxon>50 kb inversion clade</taxon>
        <taxon>NPAAA clade</taxon>
        <taxon>indigoferoid/millettioid clade</taxon>
        <taxon>Phaseoleae</taxon>
        <taxon>Canavalia</taxon>
    </lineage>
</organism>
<dbReference type="AlphaFoldDB" id="A0AAN9LM09"/>
<evidence type="ECO:0000313" key="2">
    <source>
        <dbReference type="Proteomes" id="UP001367508"/>
    </source>
</evidence>
<proteinExistence type="predicted"/>
<gene>
    <name evidence="1" type="ORF">VNO77_17044</name>
</gene>
<dbReference type="Proteomes" id="UP001367508">
    <property type="component" value="Unassembled WGS sequence"/>
</dbReference>
<evidence type="ECO:0000313" key="1">
    <source>
        <dbReference type="EMBL" id="KAK7336502.1"/>
    </source>
</evidence>
<keyword evidence="2" id="KW-1185">Reference proteome</keyword>
<name>A0AAN9LM09_CANGL</name>
<protein>
    <submittedName>
        <fullName evidence="1">Uncharacterized protein</fullName>
    </submittedName>
</protein>
<comment type="caution">
    <text evidence="1">The sequence shown here is derived from an EMBL/GenBank/DDBJ whole genome shotgun (WGS) entry which is preliminary data.</text>
</comment>
<sequence>MDLIIRISSWTVEDRSQPVFLLAEKVPRLSDRPKSFLILQFLYFWALGWVPRELVCAIFMTTRLWFLGKESSHVQRVTLEFHIVQ</sequence>
<dbReference type="EMBL" id="JAYMYQ010000004">
    <property type="protein sequence ID" value="KAK7336502.1"/>
    <property type="molecule type" value="Genomic_DNA"/>
</dbReference>
<reference evidence="1 2" key="1">
    <citation type="submission" date="2024-01" db="EMBL/GenBank/DDBJ databases">
        <title>The genomes of 5 underutilized Papilionoideae crops provide insights into root nodulation and disease resistanc.</title>
        <authorList>
            <person name="Jiang F."/>
        </authorList>
    </citation>
    <scope>NUCLEOTIDE SEQUENCE [LARGE SCALE GENOMIC DNA]</scope>
    <source>
        <strain evidence="1">LVBAO_FW01</strain>
        <tissue evidence="1">Leaves</tissue>
    </source>
</reference>
<accession>A0AAN9LM09</accession>